<feature type="chain" id="PRO_5046834051" evidence="2">
    <location>
        <begin position="19"/>
        <end position="107"/>
    </location>
</feature>
<dbReference type="Proteomes" id="UP001597532">
    <property type="component" value="Unassembled WGS sequence"/>
</dbReference>
<dbReference type="NCBIfam" id="TIGR04183">
    <property type="entry name" value="Por_Secre_tail"/>
    <property type="match status" value="1"/>
</dbReference>
<dbReference type="Pfam" id="PF18962">
    <property type="entry name" value="Por_Secre_tail"/>
    <property type="match status" value="1"/>
</dbReference>
<proteinExistence type="predicted"/>
<reference evidence="5" key="1">
    <citation type="journal article" date="2019" name="Int. J. Syst. Evol. Microbiol.">
        <title>The Global Catalogue of Microorganisms (GCM) 10K type strain sequencing project: providing services to taxonomists for standard genome sequencing and annotation.</title>
        <authorList>
            <consortium name="The Broad Institute Genomics Platform"/>
            <consortium name="The Broad Institute Genome Sequencing Center for Infectious Disease"/>
            <person name="Wu L."/>
            <person name="Ma J."/>
        </authorList>
    </citation>
    <scope>NUCLEOTIDE SEQUENCE [LARGE SCALE GENOMIC DNA]</scope>
    <source>
        <strain evidence="5">KCTC 52924</strain>
    </source>
</reference>
<evidence type="ECO:0000256" key="2">
    <source>
        <dbReference type="SAM" id="SignalP"/>
    </source>
</evidence>
<keyword evidence="5" id="KW-1185">Reference proteome</keyword>
<feature type="signal peptide" evidence="2">
    <location>
        <begin position="1"/>
        <end position="18"/>
    </location>
</feature>
<keyword evidence="1 2" id="KW-0732">Signal</keyword>
<feature type="domain" description="Secretion system C-terminal sorting" evidence="3">
    <location>
        <begin position="37"/>
        <end position="106"/>
    </location>
</feature>
<organism evidence="4 5">
    <name type="scientific">Arenibacter antarcticus</name>
    <dbReference type="NCBI Taxonomy" id="2040469"/>
    <lineage>
        <taxon>Bacteria</taxon>
        <taxon>Pseudomonadati</taxon>
        <taxon>Bacteroidota</taxon>
        <taxon>Flavobacteriia</taxon>
        <taxon>Flavobacteriales</taxon>
        <taxon>Flavobacteriaceae</taxon>
        <taxon>Arenibacter</taxon>
    </lineage>
</organism>
<evidence type="ECO:0000313" key="4">
    <source>
        <dbReference type="EMBL" id="MFD2791040.1"/>
    </source>
</evidence>
<comment type="caution">
    <text evidence="4">The sequence shown here is derived from an EMBL/GenBank/DDBJ whole genome shotgun (WGS) entry which is preliminary data.</text>
</comment>
<gene>
    <name evidence="4" type="ORF">ACFS1K_14790</name>
</gene>
<name>A0ABW5VIC9_9FLAO</name>
<protein>
    <submittedName>
        <fullName evidence="4">T9SS type A sorting domain-containing protein</fullName>
    </submittedName>
</protein>
<dbReference type="RefSeq" id="WP_251806247.1">
    <property type="nucleotide sequence ID" value="NZ_CP166679.1"/>
</dbReference>
<evidence type="ECO:0000313" key="5">
    <source>
        <dbReference type="Proteomes" id="UP001597532"/>
    </source>
</evidence>
<accession>A0ABW5VIC9</accession>
<sequence length="107" mass="11995">MKLFYTLLFVVFSLALNAQELAQLSDNKELAMTNFKLYPNPTFDGAVHITTKDNAIKNIVVYDIFGGIVLQDKISSTLLNVSKLTPGIYALQVTENQKVMTRKLVIK</sequence>
<dbReference type="EMBL" id="JBHUOK010000032">
    <property type="protein sequence ID" value="MFD2791040.1"/>
    <property type="molecule type" value="Genomic_DNA"/>
</dbReference>
<dbReference type="InterPro" id="IPR026444">
    <property type="entry name" value="Secre_tail"/>
</dbReference>
<evidence type="ECO:0000256" key="1">
    <source>
        <dbReference type="ARBA" id="ARBA00022729"/>
    </source>
</evidence>
<evidence type="ECO:0000259" key="3">
    <source>
        <dbReference type="Pfam" id="PF18962"/>
    </source>
</evidence>